<keyword evidence="4" id="KW-0378">Hydrolase</keyword>
<dbReference type="FunFam" id="3.30.420.10:FF:000059">
    <property type="entry name" value="Exosome complex exonuclease Rrp6"/>
    <property type="match status" value="1"/>
</dbReference>
<dbReference type="InterPro" id="IPR010997">
    <property type="entry name" value="HRDC-like_sf"/>
</dbReference>
<dbReference type="GO" id="GO:0071038">
    <property type="term" value="P:TRAMP-dependent tRNA surveillance pathway"/>
    <property type="evidence" value="ECO:0007669"/>
    <property type="project" value="TreeGrafter"/>
</dbReference>
<keyword evidence="6" id="KW-0269">Exonuclease</keyword>
<keyword evidence="5" id="KW-0271">Exosome</keyword>
<dbReference type="InterPro" id="IPR036397">
    <property type="entry name" value="RNaseH_sf"/>
</dbReference>
<dbReference type="CDD" id="cd06147">
    <property type="entry name" value="Rrp6p_like_exo"/>
    <property type="match status" value="1"/>
</dbReference>
<dbReference type="GO" id="GO:0000467">
    <property type="term" value="P:exonucleolytic trimming to generate mature 3'-end of 5.8S rRNA from tricistronic rRNA transcript (SSU-rRNA, 5.8S rRNA, LSU-rRNA)"/>
    <property type="evidence" value="ECO:0007669"/>
    <property type="project" value="InterPro"/>
</dbReference>
<dbReference type="GO" id="GO:0000175">
    <property type="term" value="F:3'-5'-RNA exonuclease activity"/>
    <property type="evidence" value="ECO:0007669"/>
    <property type="project" value="InterPro"/>
</dbReference>
<proteinExistence type="inferred from homology"/>
<evidence type="ECO:0000313" key="10">
    <source>
        <dbReference type="EMBL" id="EJU03147.1"/>
    </source>
</evidence>
<dbReference type="PROSITE" id="PS50967">
    <property type="entry name" value="HRDC"/>
    <property type="match status" value="1"/>
</dbReference>
<evidence type="ECO:0000256" key="4">
    <source>
        <dbReference type="ARBA" id="ARBA00022801"/>
    </source>
</evidence>
<evidence type="ECO:0000313" key="11">
    <source>
        <dbReference type="Proteomes" id="UP000030653"/>
    </source>
</evidence>
<dbReference type="OrthoDB" id="2250022at2759"/>
<dbReference type="SUPFAM" id="SSF53098">
    <property type="entry name" value="Ribonuclease H-like"/>
    <property type="match status" value="1"/>
</dbReference>
<dbReference type="InterPro" id="IPR002562">
    <property type="entry name" value="3'-5'_exonuclease_dom"/>
</dbReference>
<name>M5GAY7_DACPD</name>
<dbReference type="STRING" id="1858805.M5GAY7"/>
<dbReference type="GO" id="GO:0000166">
    <property type="term" value="F:nucleotide binding"/>
    <property type="evidence" value="ECO:0007669"/>
    <property type="project" value="InterPro"/>
</dbReference>
<keyword evidence="3" id="KW-0540">Nuclease</keyword>
<dbReference type="InterPro" id="IPR049559">
    <property type="entry name" value="Rrp6p-like_exo"/>
</dbReference>
<keyword evidence="7" id="KW-0539">Nucleus</keyword>
<reference evidence="10 11" key="1">
    <citation type="journal article" date="2012" name="Science">
        <title>The Paleozoic origin of enzymatic lignin decomposition reconstructed from 31 fungal genomes.</title>
        <authorList>
            <person name="Floudas D."/>
            <person name="Binder M."/>
            <person name="Riley R."/>
            <person name="Barry K."/>
            <person name="Blanchette R.A."/>
            <person name="Henrissat B."/>
            <person name="Martinez A.T."/>
            <person name="Otillar R."/>
            <person name="Spatafora J.W."/>
            <person name="Yadav J.S."/>
            <person name="Aerts A."/>
            <person name="Benoit I."/>
            <person name="Boyd A."/>
            <person name="Carlson A."/>
            <person name="Copeland A."/>
            <person name="Coutinho P.M."/>
            <person name="de Vries R.P."/>
            <person name="Ferreira P."/>
            <person name="Findley K."/>
            <person name="Foster B."/>
            <person name="Gaskell J."/>
            <person name="Glotzer D."/>
            <person name="Gorecki P."/>
            <person name="Heitman J."/>
            <person name="Hesse C."/>
            <person name="Hori C."/>
            <person name="Igarashi K."/>
            <person name="Jurgens J.A."/>
            <person name="Kallen N."/>
            <person name="Kersten P."/>
            <person name="Kohler A."/>
            <person name="Kuees U."/>
            <person name="Kumar T.K.A."/>
            <person name="Kuo A."/>
            <person name="LaButti K."/>
            <person name="Larrondo L.F."/>
            <person name="Lindquist E."/>
            <person name="Ling A."/>
            <person name="Lombard V."/>
            <person name="Lucas S."/>
            <person name="Lundell T."/>
            <person name="Martin R."/>
            <person name="McLaughlin D.J."/>
            <person name="Morgenstern I."/>
            <person name="Morin E."/>
            <person name="Murat C."/>
            <person name="Nagy L.G."/>
            <person name="Nolan M."/>
            <person name="Ohm R.A."/>
            <person name="Patyshakuliyeva A."/>
            <person name="Rokas A."/>
            <person name="Ruiz-Duenas F.J."/>
            <person name="Sabat G."/>
            <person name="Salamov A."/>
            <person name="Samejima M."/>
            <person name="Schmutz J."/>
            <person name="Slot J.C."/>
            <person name="St John F."/>
            <person name="Stenlid J."/>
            <person name="Sun H."/>
            <person name="Sun S."/>
            <person name="Syed K."/>
            <person name="Tsang A."/>
            <person name="Wiebenga A."/>
            <person name="Young D."/>
            <person name="Pisabarro A."/>
            <person name="Eastwood D.C."/>
            <person name="Martin F."/>
            <person name="Cullen D."/>
            <person name="Grigoriev I.V."/>
            <person name="Hibbett D.S."/>
        </authorList>
    </citation>
    <scope>NUCLEOTIDE SEQUENCE [LARGE SCALE GENOMIC DNA]</scope>
    <source>
        <strain evidence="10 11">DJM-731 SS1</strain>
    </source>
</reference>
<dbReference type="AlphaFoldDB" id="M5GAY7"/>
<dbReference type="GeneID" id="63690032"/>
<evidence type="ECO:0000256" key="7">
    <source>
        <dbReference type="ARBA" id="ARBA00023242"/>
    </source>
</evidence>
<protein>
    <recommendedName>
        <fullName evidence="9">HRDC domain-containing protein</fullName>
    </recommendedName>
</protein>
<dbReference type="OMA" id="LEYKFLH"/>
<accession>M5GAY7</accession>
<dbReference type="GO" id="GO:0071036">
    <property type="term" value="P:nuclear polyadenylation-dependent snoRNA catabolic process"/>
    <property type="evidence" value="ECO:0007669"/>
    <property type="project" value="TreeGrafter"/>
</dbReference>
<dbReference type="Pfam" id="PF08066">
    <property type="entry name" value="PMC2NT"/>
    <property type="match status" value="1"/>
</dbReference>
<keyword evidence="11" id="KW-1185">Reference proteome</keyword>
<dbReference type="Gene3D" id="3.30.420.10">
    <property type="entry name" value="Ribonuclease H-like superfamily/Ribonuclease H"/>
    <property type="match status" value="1"/>
</dbReference>
<feature type="non-terminal residue" evidence="10">
    <location>
        <position position="1"/>
    </location>
</feature>
<dbReference type="GO" id="GO:0071039">
    <property type="term" value="P:nuclear polyadenylation-dependent CUT catabolic process"/>
    <property type="evidence" value="ECO:0007669"/>
    <property type="project" value="TreeGrafter"/>
</dbReference>
<dbReference type="SMART" id="SM00474">
    <property type="entry name" value="35EXOc"/>
    <property type="match status" value="1"/>
</dbReference>
<dbReference type="Gene3D" id="1.10.150.80">
    <property type="entry name" value="HRDC domain"/>
    <property type="match status" value="1"/>
</dbReference>
<dbReference type="HOGENOM" id="CLU_010129_4_3_1"/>
<comment type="subcellular location">
    <subcellularLocation>
        <location evidence="1">Nucleus</location>
    </subcellularLocation>
</comment>
<dbReference type="SUPFAM" id="SSF47819">
    <property type="entry name" value="HRDC-like"/>
    <property type="match status" value="1"/>
</dbReference>
<evidence type="ECO:0000259" key="9">
    <source>
        <dbReference type="PROSITE" id="PS50967"/>
    </source>
</evidence>
<evidence type="ECO:0000256" key="1">
    <source>
        <dbReference type="ARBA" id="ARBA00004123"/>
    </source>
</evidence>
<evidence type="ECO:0000256" key="8">
    <source>
        <dbReference type="ARBA" id="ARBA00043957"/>
    </source>
</evidence>
<evidence type="ECO:0000256" key="6">
    <source>
        <dbReference type="ARBA" id="ARBA00022839"/>
    </source>
</evidence>
<organism evidence="10 11">
    <name type="scientific">Dacryopinax primogenitus (strain DJM 731)</name>
    <name type="common">Brown rot fungus</name>
    <dbReference type="NCBI Taxonomy" id="1858805"/>
    <lineage>
        <taxon>Eukaryota</taxon>
        <taxon>Fungi</taxon>
        <taxon>Dikarya</taxon>
        <taxon>Basidiomycota</taxon>
        <taxon>Agaricomycotina</taxon>
        <taxon>Dacrymycetes</taxon>
        <taxon>Dacrymycetales</taxon>
        <taxon>Dacrymycetaceae</taxon>
        <taxon>Dacryopinax</taxon>
    </lineage>
</organism>
<gene>
    <name evidence="10" type="ORF">DACRYDRAFT_50127</name>
</gene>
<dbReference type="GO" id="GO:0003727">
    <property type="term" value="F:single-stranded RNA binding"/>
    <property type="evidence" value="ECO:0007669"/>
    <property type="project" value="TreeGrafter"/>
</dbReference>
<dbReference type="GO" id="GO:0071051">
    <property type="term" value="P:poly(A)-dependent snoRNA 3'-end processing"/>
    <property type="evidence" value="ECO:0007669"/>
    <property type="project" value="TreeGrafter"/>
</dbReference>
<comment type="similarity">
    <text evidence="8">Belongs to the exosome component 10/RRP6 family.</text>
</comment>
<dbReference type="InterPro" id="IPR002121">
    <property type="entry name" value="HRDC_dom"/>
</dbReference>
<dbReference type="GO" id="GO:0005730">
    <property type="term" value="C:nucleolus"/>
    <property type="evidence" value="ECO:0007669"/>
    <property type="project" value="TreeGrafter"/>
</dbReference>
<evidence type="ECO:0000256" key="2">
    <source>
        <dbReference type="ARBA" id="ARBA00022552"/>
    </source>
</evidence>
<dbReference type="InterPro" id="IPR012337">
    <property type="entry name" value="RNaseH-like_sf"/>
</dbReference>
<dbReference type="Pfam" id="PF01612">
    <property type="entry name" value="DNA_pol_A_exo1"/>
    <property type="match status" value="1"/>
</dbReference>
<dbReference type="GO" id="GO:0071037">
    <property type="term" value="P:nuclear polyadenylation-dependent snRNA catabolic process"/>
    <property type="evidence" value="ECO:0007669"/>
    <property type="project" value="TreeGrafter"/>
</dbReference>
<dbReference type="Proteomes" id="UP000030653">
    <property type="component" value="Unassembled WGS sequence"/>
</dbReference>
<dbReference type="PANTHER" id="PTHR12124:SF47">
    <property type="entry name" value="EXOSOME COMPONENT 10"/>
    <property type="match status" value="1"/>
</dbReference>
<dbReference type="PANTHER" id="PTHR12124">
    <property type="entry name" value="POLYMYOSITIS/SCLERODERMA AUTOANTIGEN-RELATED"/>
    <property type="match status" value="1"/>
</dbReference>
<evidence type="ECO:0000256" key="5">
    <source>
        <dbReference type="ARBA" id="ARBA00022835"/>
    </source>
</evidence>
<dbReference type="EMBL" id="JH795860">
    <property type="protein sequence ID" value="EJU03147.1"/>
    <property type="molecule type" value="Genomic_DNA"/>
</dbReference>
<dbReference type="GO" id="GO:0071044">
    <property type="term" value="P:histone mRNA catabolic process"/>
    <property type="evidence" value="ECO:0007669"/>
    <property type="project" value="TreeGrafter"/>
</dbReference>
<dbReference type="Pfam" id="PF00570">
    <property type="entry name" value="HRDC"/>
    <property type="match status" value="1"/>
</dbReference>
<dbReference type="RefSeq" id="XP_040630041.1">
    <property type="nucleotide sequence ID" value="XM_040774970.1"/>
</dbReference>
<dbReference type="InterPro" id="IPR044876">
    <property type="entry name" value="HRDC_dom_sf"/>
</dbReference>
<dbReference type="GO" id="GO:0071040">
    <property type="term" value="P:nuclear polyadenylation-dependent antisense transcript catabolic process"/>
    <property type="evidence" value="ECO:0007669"/>
    <property type="project" value="TreeGrafter"/>
</dbReference>
<dbReference type="InterPro" id="IPR012588">
    <property type="entry name" value="Exosome-assoc_fac_Rrp6_N"/>
</dbReference>
<keyword evidence="2" id="KW-0698">rRNA processing</keyword>
<evidence type="ECO:0000256" key="3">
    <source>
        <dbReference type="ARBA" id="ARBA00022722"/>
    </source>
</evidence>
<dbReference type="InterPro" id="IPR045092">
    <property type="entry name" value="Rrp6-like"/>
</dbReference>
<dbReference type="GO" id="GO:0000176">
    <property type="term" value="C:nuclear exosome (RNase complex)"/>
    <property type="evidence" value="ECO:0007669"/>
    <property type="project" value="InterPro"/>
</dbReference>
<feature type="domain" description="HRDC" evidence="9">
    <location>
        <begin position="484"/>
        <end position="555"/>
    </location>
</feature>
<sequence length="555" mass="62897">MSSSSPETAPIPSPRTSFPTYHTRLLSSIALASRAASSLPQDVDFHRSLDRKFAREVDRVSERVLALVGELIRFVDIKEAEAEGSTGIDAGKAKGKGRTSNLRLLNREDVEDNFEDVVDVTDGLLERADIALDQLMGRSKAPMVVVKAPESRVKKPKLRDPVISSTGKLDPSILNARIPKPQLSFAHPPNNFPPASWRPHLQSKPHALVPLGWSAQTPEERELLERVKDTVGPYAYEILRAQPPSNALVTSVPQVPKSFEDTPFEWVGTPDRLAQMLEKLKAAKEIAVDLEHHDYRSYRGIVCLMQLSTREADWVVDTLALREELEVLNEVFADSNIVKVFHGATMDINWLQRDFNLYIVNLFDTYYASKALNFPAFSLAFLLDLYCEFKADKRFQLADWRIRPLPQEMMDYARSDTHFLLYVYDQVRNDLLKRVEGGPDLVEKVFDLSKDTALQVWEPERYDPAGNGPGGWQNLTRKWNKHFMGSKLAVFKAVYAWRDRVAREEDEGLRYVLTNPQMFALAENCPRDMKGTVKCLVGATVLAMSRVEELAELIR</sequence>
<dbReference type="GO" id="GO:0071035">
    <property type="term" value="P:nuclear polyadenylation-dependent rRNA catabolic process"/>
    <property type="evidence" value="ECO:0007669"/>
    <property type="project" value="TreeGrafter"/>
</dbReference>